<dbReference type="EMBL" id="KV441388">
    <property type="protein sequence ID" value="OAF62110.1"/>
    <property type="molecule type" value="Genomic_DNA"/>
</dbReference>
<name>A0A177AJZ4_9PEZI</name>
<dbReference type="Proteomes" id="UP000077154">
    <property type="component" value="Unassembled WGS sequence"/>
</dbReference>
<evidence type="ECO:0000256" key="1">
    <source>
        <dbReference type="SAM" id="MobiDB-lite"/>
    </source>
</evidence>
<proteinExistence type="predicted"/>
<dbReference type="AlphaFoldDB" id="A0A177AJZ4"/>
<sequence>MAPMKLQKRKSDDDMNGGTRSKKNKTENLTPQTLCDAVGSELENNPDVAARLSSATLVKDFDTRIEDKNTTSIVCIGETTTSKVQNDTIDDGLSGTISVDSLDIGDNYWIVEELKEKLKEVMKDVENTKLEEKLALEVLHKVTKEVPIWKHHISALDQSIRGVGFKKGMPNDMITELQKLQSMCKTAAKIHLHQGWYDRNKIENKITTIEDFAKLLICDYEEGKFKEDAVDEKDVAGPSREEWSG</sequence>
<gene>
    <name evidence="2" type="ORF">VC83_01478</name>
</gene>
<protein>
    <submittedName>
        <fullName evidence="2">Uncharacterized protein</fullName>
    </submittedName>
</protein>
<reference evidence="2" key="1">
    <citation type="submission" date="2016-03" db="EMBL/GenBank/DDBJ databases">
        <title>Updated assembly of Pseudogymnoascus destructans, the fungus causing white-nose syndrome of bats.</title>
        <authorList>
            <person name="Palmer J.M."/>
            <person name="Drees K.P."/>
            <person name="Foster J.T."/>
            <person name="Lindner D.L."/>
        </authorList>
    </citation>
    <scope>NUCLEOTIDE SEQUENCE [LARGE SCALE GENOMIC DNA]</scope>
    <source>
        <strain evidence="2">20631-21</strain>
    </source>
</reference>
<feature type="region of interest" description="Disordered" evidence="1">
    <location>
        <begin position="1"/>
        <end position="30"/>
    </location>
</feature>
<dbReference type="OrthoDB" id="3437933at2759"/>
<organism evidence="2">
    <name type="scientific">Pseudogymnoascus destructans</name>
    <dbReference type="NCBI Taxonomy" id="655981"/>
    <lineage>
        <taxon>Eukaryota</taxon>
        <taxon>Fungi</taxon>
        <taxon>Dikarya</taxon>
        <taxon>Ascomycota</taxon>
        <taxon>Pezizomycotina</taxon>
        <taxon>Leotiomycetes</taxon>
        <taxon>Thelebolales</taxon>
        <taxon>Thelebolaceae</taxon>
        <taxon>Pseudogymnoascus</taxon>
    </lineage>
</organism>
<dbReference type="RefSeq" id="XP_024327384.1">
    <property type="nucleotide sequence ID" value="XM_024465155.1"/>
</dbReference>
<dbReference type="VEuPathDB" id="FungiDB:GMDG_08315"/>
<accession>A0A177AJZ4</accession>
<dbReference type="GeneID" id="36284567"/>
<evidence type="ECO:0000313" key="2">
    <source>
        <dbReference type="EMBL" id="OAF62110.1"/>
    </source>
</evidence>